<reference evidence="2 3" key="1">
    <citation type="submission" date="2017-10" db="EMBL/GenBank/DDBJ databases">
        <title>Nyctiphanis sp. nov., isolated from the stomach of the euphausiid Nyctiphanes simplex (Hansen, 1911) in the Gulf of California.</title>
        <authorList>
            <person name="Gomez-Gil B."/>
            <person name="Aguilar-Mendez M."/>
            <person name="Lopez-Cortes A."/>
            <person name="Gomez-Gutierrez J."/>
            <person name="Roque A."/>
            <person name="Lang E."/>
            <person name="Gonzalez-Castillo A."/>
        </authorList>
    </citation>
    <scope>NUCLEOTIDE SEQUENCE [LARGE SCALE GENOMIC DNA]</scope>
    <source>
        <strain evidence="2 3">CAIM 600</strain>
    </source>
</reference>
<proteinExistence type="predicted"/>
<gene>
    <name evidence="2" type="ORF">CS022_00815</name>
</gene>
<accession>A0A4Q0YU49</accession>
<evidence type="ECO:0000313" key="2">
    <source>
        <dbReference type="EMBL" id="RXJ74797.1"/>
    </source>
</evidence>
<sequence>MEKDSIQIKSLDKNLKLTDAKNLAWKLKMFLSTLSASPLPLQSVSIVNKENGYQTSLYFFESVVSLNPIERSYLCFCTGGYLFREGLWDTVLKNYFAKENFDQLWPNLYGIFTFEGSWQFDFMSHVILLDRYCSLIAEQTGFRLASWDTNELKEMLDEEVEKYSEGIYRDKRQCVNRIIKHVKAAKREPNFSQKYENAMKYVSSDIKKLIAFSEEDFDLMKTIRDQVSHGSEVKTKETSSISHELIRKDRLLVLLMYLVFDELGFTRQQFANCLSRCKQRFVQNARLEAKEIDRLTKNAEIMPLSAPINTKIYPSFRRNIVVLFDEKKQTYTIDEETSSLTQFPSVSFNRRGIDNVIDLATQNLEDQNYTSVEVIPNVYFSHDGVDHPVKMVIKVTY</sequence>
<organism evidence="2 3">
    <name type="scientific">Veronia nyctiphanis</name>
    <dbReference type="NCBI Taxonomy" id="1278244"/>
    <lineage>
        <taxon>Bacteria</taxon>
        <taxon>Pseudomonadati</taxon>
        <taxon>Pseudomonadota</taxon>
        <taxon>Gammaproteobacteria</taxon>
        <taxon>Vibrionales</taxon>
        <taxon>Vibrionaceae</taxon>
        <taxon>Veronia</taxon>
    </lineage>
</organism>
<comment type="caution">
    <text evidence="2">The sequence shown here is derived from an EMBL/GenBank/DDBJ whole genome shotgun (WGS) entry which is preliminary data.</text>
</comment>
<dbReference type="AlphaFoldDB" id="A0A4Q0YU49"/>
<feature type="domain" description="Apea-like HEPN" evidence="1">
    <location>
        <begin position="151"/>
        <end position="269"/>
    </location>
</feature>
<name>A0A4Q0YU49_9GAMM</name>
<dbReference type="EMBL" id="PEIB01000001">
    <property type="protein sequence ID" value="RXJ74797.1"/>
    <property type="molecule type" value="Genomic_DNA"/>
</dbReference>
<evidence type="ECO:0000259" key="1">
    <source>
        <dbReference type="Pfam" id="PF18739"/>
    </source>
</evidence>
<dbReference type="OrthoDB" id="7053275at2"/>
<dbReference type="RefSeq" id="WP_129120686.1">
    <property type="nucleotide sequence ID" value="NZ_PEIB01000001.1"/>
</dbReference>
<dbReference type="InterPro" id="IPR041229">
    <property type="entry name" value="HEPN_Apea"/>
</dbReference>
<evidence type="ECO:0000313" key="3">
    <source>
        <dbReference type="Proteomes" id="UP000290287"/>
    </source>
</evidence>
<dbReference type="Proteomes" id="UP000290287">
    <property type="component" value="Unassembled WGS sequence"/>
</dbReference>
<keyword evidence="3" id="KW-1185">Reference proteome</keyword>
<protein>
    <recommendedName>
        <fullName evidence="1">Apea-like HEPN domain-containing protein</fullName>
    </recommendedName>
</protein>
<dbReference type="Pfam" id="PF18739">
    <property type="entry name" value="HEPN_Apea"/>
    <property type="match status" value="1"/>
</dbReference>